<evidence type="ECO:0000256" key="1">
    <source>
        <dbReference type="ARBA" id="ARBA00010466"/>
    </source>
</evidence>
<proteinExistence type="inferred from homology"/>
<dbReference type="GO" id="GO:0003677">
    <property type="term" value="F:DNA binding"/>
    <property type="evidence" value="ECO:0007669"/>
    <property type="project" value="UniProtKB-KW"/>
</dbReference>
<sequence length="335" mass="36420">MEKRDEQSIEALKLYYQQNLSQAEVASRMGCSRPTVAKLLAHGHARGFVTIEIHDPRDEASELAARLEQRYGLACVRVAHGRAMNEDEAIDQVGRVGATLVSQLVHDGMSVGISWGRTMNAVAAHLARSPRAGVRVVQLKGGTSFSERATHDFEVMRAFCEAFSAEPRYLPLPVIFQDTATLSIVCQDRAIAKILEEGRGVDVAVFTVGSMGREVISLNLGQLDVAEVDALLRDAVGDVFSHFFTESGTVALPAIERRTVSISLEDLSSRPVRLLVAGGRAKAEALAAALHMGLATHLVVDQDLALALLDRRGEDIPQRVCNDTPQDENNCQSNR</sequence>
<comment type="similarity">
    <text evidence="1">Belongs to the SorC transcriptional regulatory family.</text>
</comment>
<dbReference type="KEGG" id="amy:ADJ76_00715"/>
<evidence type="ECO:0000256" key="4">
    <source>
        <dbReference type="ARBA" id="ARBA00023163"/>
    </source>
</evidence>
<dbReference type="InterPro" id="IPR007324">
    <property type="entry name" value="Sugar-bd_dom_put"/>
</dbReference>
<dbReference type="SUPFAM" id="SSF100950">
    <property type="entry name" value="NagB/RpiA/CoA transferase-like"/>
    <property type="match status" value="1"/>
</dbReference>
<evidence type="ECO:0000256" key="3">
    <source>
        <dbReference type="ARBA" id="ARBA00023125"/>
    </source>
</evidence>
<organism evidence="6 7">
    <name type="scientific">Schaalia meyeri</name>
    <dbReference type="NCBI Taxonomy" id="52773"/>
    <lineage>
        <taxon>Bacteria</taxon>
        <taxon>Bacillati</taxon>
        <taxon>Actinomycetota</taxon>
        <taxon>Actinomycetes</taxon>
        <taxon>Actinomycetales</taxon>
        <taxon>Actinomycetaceae</taxon>
        <taxon>Schaalia</taxon>
    </lineage>
</organism>
<dbReference type="SUPFAM" id="SSF88659">
    <property type="entry name" value="Sigma3 and sigma4 domains of RNA polymerase sigma factors"/>
    <property type="match status" value="1"/>
</dbReference>
<keyword evidence="7" id="KW-1185">Reference proteome</keyword>
<accession>A0AAQ0BWH4</accession>
<evidence type="ECO:0000313" key="7">
    <source>
        <dbReference type="Proteomes" id="UP000595220"/>
    </source>
</evidence>
<evidence type="ECO:0000259" key="5">
    <source>
        <dbReference type="Pfam" id="PF04198"/>
    </source>
</evidence>
<dbReference type="GO" id="GO:0030246">
    <property type="term" value="F:carbohydrate binding"/>
    <property type="evidence" value="ECO:0007669"/>
    <property type="project" value="InterPro"/>
</dbReference>
<dbReference type="PANTHER" id="PTHR34294">
    <property type="entry name" value="TRANSCRIPTIONAL REGULATOR-RELATED"/>
    <property type="match status" value="1"/>
</dbReference>
<dbReference type="AlphaFoldDB" id="A0AAQ0BWH4"/>
<dbReference type="InterPro" id="IPR037171">
    <property type="entry name" value="NagB/RpiA_transferase-like"/>
</dbReference>
<reference evidence="6 7" key="1">
    <citation type="submission" date="2020-12" db="EMBL/GenBank/DDBJ databases">
        <title>FDA dAtabase for Regulatory Grade micrObial Sequences (FDA-ARGOS): Supporting development and validation of Infectious Disease Dx tests.</title>
        <authorList>
            <person name="Sproer C."/>
            <person name="Gronow S."/>
            <person name="Severitt S."/>
            <person name="Schroder I."/>
            <person name="Tallon L."/>
            <person name="Sadzewicz L."/>
            <person name="Zhao X."/>
            <person name="Boylan J."/>
            <person name="Ott S."/>
            <person name="Bowen H."/>
            <person name="Vavikolanu K."/>
            <person name="Mehta A."/>
            <person name="Aluvathingal J."/>
            <person name="Nadendla S."/>
            <person name="Lowell S."/>
            <person name="Myers T."/>
            <person name="Yan Y."/>
            <person name="Sichtig H."/>
        </authorList>
    </citation>
    <scope>NUCLEOTIDE SEQUENCE [LARGE SCALE GENOMIC DNA]</scope>
    <source>
        <strain evidence="6 7">FDAARGOS_985</strain>
    </source>
</reference>
<dbReference type="Gene3D" id="1.10.10.10">
    <property type="entry name" value="Winged helix-like DNA-binding domain superfamily/Winged helix DNA-binding domain"/>
    <property type="match status" value="1"/>
</dbReference>
<dbReference type="EMBL" id="CP066065">
    <property type="protein sequence ID" value="QQC43302.1"/>
    <property type="molecule type" value="Genomic_DNA"/>
</dbReference>
<keyword evidence="3" id="KW-0238">DNA-binding</keyword>
<dbReference type="InterPro" id="IPR036388">
    <property type="entry name" value="WH-like_DNA-bd_sf"/>
</dbReference>
<evidence type="ECO:0000313" key="6">
    <source>
        <dbReference type="EMBL" id="QQC43302.1"/>
    </source>
</evidence>
<evidence type="ECO:0000256" key="2">
    <source>
        <dbReference type="ARBA" id="ARBA00023015"/>
    </source>
</evidence>
<name>A0AAQ0BWH4_9ACTO</name>
<feature type="domain" description="Sugar-binding" evidence="5">
    <location>
        <begin position="59"/>
        <end position="309"/>
    </location>
</feature>
<dbReference type="RefSeq" id="WP_050694346.1">
    <property type="nucleotide sequence ID" value="NZ_CP012072.1"/>
</dbReference>
<dbReference type="Pfam" id="PF04198">
    <property type="entry name" value="Sugar-bind"/>
    <property type="match status" value="1"/>
</dbReference>
<dbReference type="Gene3D" id="3.40.50.1360">
    <property type="match status" value="1"/>
</dbReference>
<dbReference type="InterPro" id="IPR051054">
    <property type="entry name" value="SorC_transcr_regulators"/>
</dbReference>
<dbReference type="Proteomes" id="UP000595220">
    <property type="component" value="Chromosome"/>
</dbReference>
<protein>
    <submittedName>
        <fullName evidence="6">RNA polymerase subunit sigma-70</fullName>
    </submittedName>
</protein>
<keyword evidence="4" id="KW-0804">Transcription</keyword>
<gene>
    <name evidence="6" type="ORF">I6H42_05715</name>
</gene>
<dbReference type="PANTHER" id="PTHR34294:SF1">
    <property type="entry name" value="TRANSCRIPTIONAL REGULATOR LSRR"/>
    <property type="match status" value="1"/>
</dbReference>
<keyword evidence="2" id="KW-0805">Transcription regulation</keyword>
<dbReference type="InterPro" id="IPR013324">
    <property type="entry name" value="RNA_pol_sigma_r3/r4-like"/>
</dbReference>